<evidence type="ECO:0000313" key="7">
    <source>
        <dbReference type="Proteomes" id="UP000295096"/>
    </source>
</evidence>
<dbReference type="OrthoDB" id="9801938at2"/>
<feature type="binding site" evidence="4">
    <location>
        <begin position="135"/>
        <end position="143"/>
    </location>
    <ligand>
        <name>ATP</name>
        <dbReference type="ChEBI" id="CHEBI:30616"/>
    </ligand>
</feature>
<evidence type="ECO:0000256" key="3">
    <source>
        <dbReference type="ARBA" id="ARBA00022840"/>
    </source>
</evidence>
<dbReference type="NCBIfam" id="TIGR02727">
    <property type="entry name" value="MTHFS_bact"/>
    <property type="match status" value="1"/>
</dbReference>
<comment type="similarity">
    <text evidence="1 5">Belongs to the 5-formyltetrahydrofolate cyclo-ligase family.</text>
</comment>
<dbReference type="GO" id="GO:0009396">
    <property type="term" value="P:folic acid-containing compound biosynthetic process"/>
    <property type="evidence" value="ECO:0007669"/>
    <property type="project" value="TreeGrafter"/>
</dbReference>
<proteinExistence type="inferred from homology"/>
<keyword evidence="7" id="KW-1185">Reference proteome</keyword>
<sequence>MQRWEEVRAWRKAQRKTLMAQRLSIPRDERARRDEAITARLRHLLPAPRGCIAVYWPFKGEYDPRPLMRSLHDLGVRLSLPVVVERARPLVFREWRPGIHLVPGIWDIPVPAEGTAVLPDAILAPVVGFDTQGYRLGYGGGYYDRTLAALPERPLVIGIGFEPSWLETIHPQPHDIPMDLIVTEQRVIRIVDAAARRTGGSPVADCAVPKGG</sequence>
<evidence type="ECO:0000256" key="4">
    <source>
        <dbReference type="PIRSR" id="PIRSR006806-1"/>
    </source>
</evidence>
<dbReference type="EC" id="6.3.3.2" evidence="5"/>
<keyword evidence="3 4" id="KW-0067">ATP-binding</keyword>
<evidence type="ECO:0000256" key="2">
    <source>
        <dbReference type="ARBA" id="ARBA00022741"/>
    </source>
</evidence>
<dbReference type="RefSeq" id="WP_133290211.1">
    <property type="nucleotide sequence ID" value="NZ_SMSJ01000028.1"/>
</dbReference>
<name>A0A4V3A9Y0_9PROT</name>
<comment type="caution">
    <text evidence="6">The sequence shown here is derived from an EMBL/GenBank/DDBJ whole genome shotgun (WGS) entry which is preliminary data.</text>
</comment>
<keyword evidence="5" id="KW-0460">Magnesium</keyword>
<dbReference type="GO" id="GO:0030272">
    <property type="term" value="F:5-formyltetrahydrofolate cyclo-ligase activity"/>
    <property type="evidence" value="ECO:0007669"/>
    <property type="project" value="UniProtKB-EC"/>
</dbReference>
<dbReference type="InterPro" id="IPR002698">
    <property type="entry name" value="FTHF_cligase"/>
</dbReference>
<comment type="cofactor">
    <cofactor evidence="5">
        <name>Mg(2+)</name>
        <dbReference type="ChEBI" id="CHEBI:18420"/>
    </cofactor>
</comment>
<dbReference type="Proteomes" id="UP000295096">
    <property type="component" value="Unassembled WGS sequence"/>
</dbReference>
<dbReference type="PIRSF" id="PIRSF006806">
    <property type="entry name" value="FTHF_cligase"/>
    <property type="match status" value="1"/>
</dbReference>
<keyword evidence="6" id="KW-0436">Ligase</keyword>
<dbReference type="GO" id="GO:0046872">
    <property type="term" value="F:metal ion binding"/>
    <property type="evidence" value="ECO:0007669"/>
    <property type="project" value="UniProtKB-KW"/>
</dbReference>
<keyword evidence="5" id="KW-0479">Metal-binding</keyword>
<dbReference type="PANTHER" id="PTHR23407">
    <property type="entry name" value="ATPASE INHIBITOR/5-FORMYLTETRAHYDROFOLATE CYCLO-LIGASE"/>
    <property type="match status" value="1"/>
</dbReference>
<dbReference type="PANTHER" id="PTHR23407:SF1">
    <property type="entry name" value="5-FORMYLTETRAHYDROFOLATE CYCLO-LIGASE"/>
    <property type="match status" value="1"/>
</dbReference>
<organism evidence="6 7">
    <name type="scientific">Dankookia rubra</name>
    <dbReference type="NCBI Taxonomy" id="1442381"/>
    <lineage>
        <taxon>Bacteria</taxon>
        <taxon>Pseudomonadati</taxon>
        <taxon>Pseudomonadota</taxon>
        <taxon>Alphaproteobacteria</taxon>
        <taxon>Acetobacterales</taxon>
        <taxon>Roseomonadaceae</taxon>
        <taxon>Dankookia</taxon>
    </lineage>
</organism>
<evidence type="ECO:0000256" key="5">
    <source>
        <dbReference type="RuleBase" id="RU361279"/>
    </source>
</evidence>
<dbReference type="InterPro" id="IPR037171">
    <property type="entry name" value="NagB/RpiA_transferase-like"/>
</dbReference>
<dbReference type="Gene3D" id="3.40.50.10420">
    <property type="entry name" value="NagB/RpiA/CoA transferase-like"/>
    <property type="match status" value="1"/>
</dbReference>
<comment type="catalytic activity">
    <reaction evidence="5">
        <text>(6S)-5-formyl-5,6,7,8-tetrahydrofolate + ATP = (6R)-5,10-methenyltetrahydrofolate + ADP + phosphate</text>
        <dbReference type="Rhea" id="RHEA:10488"/>
        <dbReference type="ChEBI" id="CHEBI:30616"/>
        <dbReference type="ChEBI" id="CHEBI:43474"/>
        <dbReference type="ChEBI" id="CHEBI:57455"/>
        <dbReference type="ChEBI" id="CHEBI:57457"/>
        <dbReference type="ChEBI" id="CHEBI:456216"/>
        <dbReference type="EC" id="6.3.3.2"/>
    </reaction>
</comment>
<evidence type="ECO:0000256" key="1">
    <source>
        <dbReference type="ARBA" id="ARBA00010638"/>
    </source>
</evidence>
<dbReference type="AlphaFoldDB" id="A0A4V3A9Y0"/>
<accession>A0A4V3A9Y0</accession>
<protein>
    <recommendedName>
        <fullName evidence="5">5-formyltetrahydrofolate cyclo-ligase</fullName>
        <ecNumber evidence="5">6.3.3.2</ecNumber>
    </recommendedName>
</protein>
<dbReference type="GO" id="GO:0035999">
    <property type="term" value="P:tetrahydrofolate interconversion"/>
    <property type="evidence" value="ECO:0007669"/>
    <property type="project" value="TreeGrafter"/>
</dbReference>
<dbReference type="SUPFAM" id="SSF100950">
    <property type="entry name" value="NagB/RpiA/CoA transferase-like"/>
    <property type="match status" value="1"/>
</dbReference>
<dbReference type="Pfam" id="PF01812">
    <property type="entry name" value="5-FTHF_cyc-lig"/>
    <property type="match status" value="1"/>
</dbReference>
<feature type="binding site" evidence="4">
    <location>
        <position position="61"/>
    </location>
    <ligand>
        <name>substrate</name>
    </ligand>
</feature>
<gene>
    <name evidence="6" type="ORF">E2C06_19110</name>
</gene>
<evidence type="ECO:0000313" key="6">
    <source>
        <dbReference type="EMBL" id="TDH60965.1"/>
    </source>
</evidence>
<dbReference type="GO" id="GO:0005524">
    <property type="term" value="F:ATP binding"/>
    <property type="evidence" value="ECO:0007669"/>
    <property type="project" value="UniProtKB-KW"/>
</dbReference>
<dbReference type="InterPro" id="IPR024185">
    <property type="entry name" value="FTHF_cligase-like_sf"/>
</dbReference>
<reference evidence="6 7" key="1">
    <citation type="journal article" date="2016" name="J. Microbiol.">
        <title>Dankookia rubra gen. nov., sp. nov., an alphaproteobacterium isolated from sediment of a shallow stream.</title>
        <authorList>
            <person name="Kim W.H."/>
            <person name="Kim D.H."/>
            <person name="Kang K."/>
            <person name="Ahn T.Y."/>
        </authorList>
    </citation>
    <scope>NUCLEOTIDE SEQUENCE [LARGE SCALE GENOMIC DNA]</scope>
    <source>
        <strain evidence="6 7">JCM30602</strain>
    </source>
</reference>
<keyword evidence="2 4" id="KW-0547">Nucleotide-binding</keyword>
<dbReference type="EMBL" id="SMSJ01000028">
    <property type="protein sequence ID" value="TDH60965.1"/>
    <property type="molecule type" value="Genomic_DNA"/>
</dbReference>